<gene>
    <name evidence="1" type="ORF">EV182_000476</name>
</gene>
<comment type="caution">
    <text evidence="1">The sequence shown here is derived from an EMBL/GenBank/DDBJ whole genome shotgun (WGS) entry which is preliminary data.</text>
</comment>
<sequence>MCIADQKQRIQILGSKRLTYEVFDGIKLLIIDSLSEMGCLTYLEEVLSMEKGTFDRLSVIKILSKAWPGMNASAKQEVFNAVCGPTQEGATLEEGTPGPAGVHEVTEAMEGVAIDTPRKSTVVISTMAKSVPAGQCTLATGLNRALKLDEAEKARLAADISRRMVPMSLDDILDRIGCGGAYRKFIGEREADIAELVKSLPKMLRLKEEDQQADLMPFLRRVVDRANEIWRHSNPTSRSPHKYYVYDTHASLLGDTKMKPDALVSTDGRKWLGAAELVVEFKKAEDFGADTARQNMLEIYAQLGKYACHAWAGQPTRRFVPIFLVHKLQVDLFVFARHTVYRANVGSALAGEPLNEVIAGLFLFLLSGEKTNLGVALPPMSGSAWAALFSSPCQGLFCQRLGIKIDYKEQIQQQRQHQSTSPRSKNHPTTSHFEVNNVVDRSRVDLFGRIAYLAYGTFADSSGKRTKAVLKFVRREAIRQAEGEAYGVLHRKKVPHVPELLLSGYADEWDSGILECLVVADAGQSLRDYPIDDVDTRRDPKLLERIAMVVTRCLWDASQAGVHHRDISIGNICVDEDGIVHVIDWGCARVEPETLQDYRDELAEKFPGNPSLSSLPAAKKVANEEKKHDPFTGTPYFLGIRVLLQHTLRSVVDDIESLLYVLIYFVVKDMETFENAPVWEKGLPAKQQALLKASAFIDIDDFYTWMGLNDLEEPCLKLLQEFVRHLFIDKNKGISILGRVLNDAKTDPRALYDSAHWLSNAPWQATSSDSEGGSRQPQAPATKVDK</sequence>
<proteinExistence type="predicted"/>
<keyword evidence="2" id="KW-1185">Reference proteome</keyword>
<dbReference type="Proteomes" id="UP001145114">
    <property type="component" value="Unassembled WGS sequence"/>
</dbReference>
<evidence type="ECO:0000313" key="2">
    <source>
        <dbReference type="Proteomes" id="UP001145114"/>
    </source>
</evidence>
<protein>
    <submittedName>
        <fullName evidence="1">Uncharacterized protein</fullName>
    </submittedName>
</protein>
<reference evidence="1" key="1">
    <citation type="submission" date="2022-06" db="EMBL/GenBank/DDBJ databases">
        <title>Phylogenomic reconstructions and comparative analyses of Kickxellomycotina fungi.</title>
        <authorList>
            <person name="Reynolds N.K."/>
            <person name="Stajich J.E."/>
            <person name="Barry K."/>
            <person name="Grigoriev I.V."/>
            <person name="Crous P."/>
            <person name="Smith M.E."/>
        </authorList>
    </citation>
    <scope>NUCLEOTIDE SEQUENCE</scope>
    <source>
        <strain evidence="1">RSA 2271</strain>
    </source>
</reference>
<organism evidence="1 2">
    <name type="scientific">Spiromyces aspiralis</name>
    <dbReference type="NCBI Taxonomy" id="68401"/>
    <lineage>
        <taxon>Eukaryota</taxon>
        <taxon>Fungi</taxon>
        <taxon>Fungi incertae sedis</taxon>
        <taxon>Zoopagomycota</taxon>
        <taxon>Kickxellomycotina</taxon>
        <taxon>Kickxellomycetes</taxon>
        <taxon>Kickxellales</taxon>
        <taxon>Kickxellaceae</taxon>
        <taxon>Spiromyces</taxon>
    </lineage>
</organism>
<accession>A0ACC1HVX7</accession>
<dbReference type="EMBL" id="JAMZIH010000022">
    <property type="protein sequence ID" value="KAJ1680205.1"/>
    <property type="molecule type" value="Genomic_DNA"/>
</dbReference>
<evidence type="ECO:0000313" key="1">
    <source>
        <dbReference type="EMBL" id="KAJ1680205.1"/>
    </source>
</evidence>
<name>A0ACC1HVX7_9FUNG</name>